<reference evidence="19" key="1">
    <citation type="submission" date="2010-05" db="EMBL/GenBank/DDBJ databases">
        <title>The complete genome of Truepera radiovictris DSM 17093.</title>
        <authorList>
            <consortium name="US DOE Joint Genome Institute (JGI-PGF)"/>
            <person name="Lucas S."/>
            <person name="Copeland A."/>
            <person name="Lapidus A."/>
            <person name="Glavina del Rio T."/>
            <person name="Dalin E."/>
            <person name="Tice H."/>
            <person name="Bruce D."/>
            <person name="Goodwin L."/>
            <person name="Pitluck S."/>
            <person name="Kyrpides N."/>
            <person name="Mavromatis K."/>
            <person name="Ovchinnikova G."/>
            <person name="Munk A.C."/>
            <person name="Detter J.C."/>
            <person name="Han C."/>
            <person name="Tapia R."/>
            <person name="Land M."/>
            <person name="Hauser L."/>
            <person name="Markowitz V."/>
            <person name="Cheng J.-F."/>
            <person name="Hugenholtz P."/>
            <person name="Woyke T."/>
            <person name="Wu D."/>
            <person name="Tindall B."/>
            <person name="Pomrenke H.G."/>
            <person name="Brambilla E."/>
            <person name="Klenk H.-P."/>
            <person name="Eisen J.A."/>
        </authorList>
    </citation>
    <scope>NUCLEOTIDE SEQUENCE [LARGE SCALE GENOMIC DNA]</scope>
    <source>
        <strain evidence="19">DSM 17093 / CIP 108686 / LMG 22925 / RQ-24</strain>
    </source>
</reference>
<dbReference type="eggNOG" id="COG0296">
    <property type="taxonomic scope" value="Bacteria"/>
</dbReference>
<dbReference type="HOGENOM" id="CLU_020726_0_0_0"/>
<keyword evidence="9 14" id="KW-0326">Glycosidase</keyword>
<dbReference type="InterPro" id="IPR014756">
    <property type="entry name" value="Ig_E-set"/>
</dbReference>
<evidence type="ECO:0000256" key="8">
    <source>
        <dbReference type="ARBA" id="ARBA00023277"/>
    </source>
</evidence>
<dbReference type="Gene3D" id="1.10.10.760">
    <property type="entry name" value="E-set domains of sugar-utilizing enzymes"/>
    <property type="match status" value="1"/>
</dbReference>
<evidence type="ECO:0000313" key="18">
    <source>
        <dbReference type="EMBL" id="ADI15192.1"/>
    </source>
</evidence>
<comment type="pathway">
    <text evidence="2 14">Glycan biosynthesis; trehalose biosynthesis.</text>
</comment>
<dbReference type="SUPFAM" id="SSF81296">
    <property type="entry name" value="E set domains"/>
    <property type="match status" value="1"/>
</dbReference>
<dbReference type="CDD" id="cd11325">
    <property type="entry name" value="AmyAc_GTHase"/>
    <property type="match status" value="1"/>
</dbReference>
<comment type="subcellular location">
    <subcellularLocation>
        <location evidence="1 15">Cytoplasm</location>
    </subcellularLocation>
</comment>
<dbReference type="PIRSF" id="PIRSF006337">
    <property type="entry name" value="Trehalose_TreZ"/>
    <property type="match status" value="1"/>
</dbReference>
<feature type="domain" description="Glycosyl hydrolase family 13 catalytic" evidence="17">
    <location>
        <begin position="118"/>
        <end position="471"/>
    </location>
</feature>
<dbReference type="GO" id="GO:0033942">
    <property type="term" value="F:4-alpha-D-(1-&gt;4)-alpha-D-glucanotrehalose trehalohydrolase activity"/>
    <property type="evidence" value="ECO:0007669"/>
    <property type="project" value="UniProtKB-EC"/>
</dbReference>
<evidence type="ECO:0000256" key="3">
    <source>
        <dbReference type="ARBA" id="ARBA00008061"/>
    </source>
</evidence>
<comment type="similarity">
    <text evidence="3 14">Belongs to the glycosyl hydrolase 13 family.</text>
</comment>
<protein>
    <recommendedName>
        <fullName evidence="5 13">Malto-oligosyltrehalose trehalohydrolase</fullName>
        <shortName evidence="14">MTHase</shortName>
        <ecNumber evidence="4 13">3.2.1.141</ecNumber>
    </recommendedName>
    <alternativeName>
        <fullName evidence="11 14">4-alpha-D-((1-&gt;4)-alpha-D-glucano)trehalose trehalohydrolase</fullName>
    </alternativeName>
    <alternativeName>
        <fullName evidence="10 14">Maltooligosyl trehalose trehalohydrolase</fullName>
    </alternativeName>
</protein>
<keyword evidence="7 14" id="KW-0378">Hydrolase</keyword>
<accession>D7CRA4</accession>
<dbReference type="InterPro" id="IPR012768">
    <property type="entry name" value="Trehalose_TreZ"/>
</dbReference>
<dbReference type="EC" id="3.2.1.141" evidence="4 13"/>
<dbReference type="InterPro" id="IPR044901">
    <property type="entry name" value="Trehalose_TreZ_E-set_sf"/>
</dbReference>
<dbReference type="InterPro" id="IPR013783">
    <property type="entry name" value="Ig-like_fold"/>
</dbReference>
<dbReference type="Proteomes" id="UP000000379">
    <property type="component" value="Chromosome"/>
</dbReference>
<proteinExistence type="inferred from homology"/>
<dbReference type="CAZy" id="GH13">
    <property type="family name" value="Glycoside Hydrolase Family 13"/>
</dbReference>
<keyword evidence="19" id="KW-1185">Reference proteome</keyword>
<evidence type="ECO:0000256" key="12">
    <source>
        <dbReference type="ARBA" id="ARBA00034013"/>
    </source>
</evidence>
<dbReference type="Pfam" id="PF02922">
    <property type="entry name" value="CBM_48"/>
    <property type="match status" value="1"/>
</dbReference>
<organism evidence="18 19">
    <name type="scientific">Truepera radiovictrix (strain DSM 17093 / CIP 108686 / LMG 22925 / RQ-24)</name>
    <dbReference type="NCBI Taxonomy" id="649638"/>
    <lineage>
        <taxon>Bacteria</taxon>
        <taxon>Thermotogati</taxon>
        <taxon>Deinococcota</taxon>
        <taxon>Deinococci</taxon>
        <taxon>Trueperales</taxon>
        <taxon>Trueperaceae</taxon>
        <taxon>Truepera</taxon>
    </lineage>
</organism>
<evidence type="ECO:0000256" key="15">
    <source>
        <dbReference type="PIRSR" id="PIRSR006337-1"/>
    </source>
</evidence>
<keyword evidence="8" id="KW-0119">Carbohydrate metabolism</keyword>
<dbReference type="SUPFAM" id="SSF51445">
    <property type="entry name" value="(Trans)glycosidases"/>
    <property type="match status" value="1"/>
</dbReference>
<dbReference type="Pfam" id="PF00128">
    <property type="entry name" value="Alpha-amylase"/>
    <property type="match status" value="1"/>
</dbReference>
<evidence type="ECO:0000256" key="1">
    <source>
        <dbReference type="ARBA" id="ARBA00004496"/>
    </source>
</evidence>
<evidence type="ECO:0000256" key="11">
    <source>
        <dbReference type="ARBA" id="ARBA00033284"/>
    </source>
</evidence>
<feature type="site" description="Transition state stabilizer" evidence="16">
    <location>
        <position position="394"/>
    </location>
</feature>
<evidence type="ECO:0000313" key="19">
    <source>
        <dbReference type="Proteomes" id="UP000000379"/>
    </source>
</evidence>
<sequence length="593" mass="66117">MQYPFLGATVEPGGVRFRVVSPIAQRMELVVEDGGGQSKLYDMTRQEGGLFEAFIAGLQPGARYRYRMDGGDTLYPDPASRFQPKGVHGPSEVIDPHAYNWQDAGWAGVPHQDLVFYELHVGTFTPEGTYEAARAKLPYLKELGVTAVELLPVAAFPGERNWGYDPAAQFAPAHPYGRPDDLRRFVDEAHRLGLAVYLDVVYNHFGPDGAYVVGLNPQMFTAHHHTPWGQAINLDDEGSAAVRAFFLENAVYWLREFHLDGFRLDATFALVDDSPKHFLAELAEVVSSVPGWRRLLIAEDPRNMRALVEPRERGGYGLDGIWADDFHHLVRRHLAGDRHAYYADFTGKMQDIATTLQQGWFYTGQHSAHWGGPRGTSTDGLKPENFVLCIQNHDQVGNRPQGNRLTDDVSLDAYRAASALLLFAPQLPLLFQGQEWATKTPFLYFTDHNPELGKLVSEGRKEEFKDFPAFQGDVPDPQDERSFLRSKLDWGELDKEAHAGVLALYRDLLALRRELSGDIDIVHVTDEGLVARRGPFTLLLAFQGGTTLPLTGEARVRLVTESARYAQGGREPTFAEDAVHFPTPGAAIVEVRA</sequence>
<dbReference type="AlphaFoldDB" id="D7CRA4"/>
<evidence type="ECO:0000256" key="7">
    <source>
        <dbReference type="ARBA" id="ARBA00022801"/>
    </source>
</evidence>
<dbReference type="KEGG" id="tra:Trad_2078"/>
<evidence type="ECO:0000256" key="2">
    <source>
        <dbReference type="ARBA" id="ARBA00005199"/>
    </source>
</evidence>
<feature type="active site" description="Nucleophile" evidence="15">
    <location>
        <position position="265"/>
    </location>
</feature>
<dbReference type="PANTHER" id="PTHR43651:SF11">
    <property type="entry name" value="MALTO-OLIGOSYLTREHALOSE TREHALOHYDROLASE"/>
    <property type="match status" value="1"/>
</dbReference>
<dbReference type="RefSeq" id="WP_013178556.1">
    <property type="nucleotide sequence ID" value="NC_014221.1"/>
</dbReference>
<dbReference type="Gene3D" id="3.20.20.80">
    <property type="entry name" value="Glycosidases"/>
    <property type="match status" value="1"/>
</dbReference>
<dbReference type="GO" id="GO:0005992">
    <property type="term" value="P:trehalose biosynthetic process"/>
    <property type="evidence" value="ECO:0007669"/>
    <property type="project" value="UniProtKB-UniRule"/>
</dbReference>
<evidence type="ECO:0000256" key="9">
    <source>
        <dbReference type="ARBA" id="ARBA00023295"/>
    </source>
</evidence>
<dbReference type="CDD" id="cd02853">
    <property type="entry name" value="E_set_MTHase_like_N"/>
    <property type="match status" value="1"/>
</dbReference>
<dbReference type="InterPro" id="IPR017853">
    <property type="entry name" value="GH"/>
</dbReference>
<dbReference type="EMBL" id="CP002049">
    <property type="protein sequence ID" value="ADI15192.1"/>
    <property type="molecule type" value="Genomic_DNA"/>
</dbReference>
<name>D7CRA4_TRURR</name>
<evidence type="ECO:0000259" key="17">
    <source>
        <dbReference type="SMART" id="SM00642"/>
    </source>
</evidence>
<dbReference type="SMART" id="SM00642">
    <property type="entry name" value="Aamy"/>
    <property type="match status" value="1"/>
</dbReference>
<dbReference type="PANTHER" id="PTHR43651">
    <property type="entry name" value="1,4-ALPHA-GLUCAN-BRANCHING ENZYME"/>
    <property type="match status" value="1"/>
</dbReference>
<keyword evidence="6" id="KW-0963">Cytoplasm</keyword>
<comment type="catalytic activity">
    <reaction evidence="12 14">
        <text>hydrolysis of (1-&gt;4)-alpha-D-glucosidic linkage in 4-alpha-D-[(1-&gt;4)-alpha-D-glucanosyl]n trehalose to yield trehalose and (1-&gt;4)-alpha-D-glucan.</text>
        <dbReference type="EC" id="3.2.1.141"/>
    </reaction>
</comment>
<dbReference type="UniPathway" id="UPA00299"/>
<evidence type="ECO:0000256" key="6">
    <source>
        <dbReference type="ARBA" id="ARBA00022490"/>
    </source>
</evidence>
<dbReference type="CAZy" id="CBM48">
    <property type="family name" value="Carbohydrate-Binding Module Family 48"/>
</dbReference>
<evidence type="ECO:0000256" key="10">
    <source>
        <dbReference type="ARBA" id="ARBA00032057"/>
    </source>
</evidence>
<dbReference type="OrthoDB" id="9800174at2"/>
<evidence type="ECO:0000256" key="4">
    <source>
        <dbReference type="ARBA" id="ARBA00012268"/>
    </source>
</evidence>
<dbReference type="InterPro" id="IPR004193">
    <property type="entry name" value="Glyco_hydro_13_N"/>
</dbReference>
<evidence type="ECO:0000256" key="16">
    <source>
        <dbReference type="PIRSR" id="PIRSR006337-3"/>
    </source>
</evidence>
<evidence type="ECO:0000256" key="13">
    <source>
        <dbReference type="NCBIfam" id="TIGR02402"/>
    </source>
</evidence>
<dbReference type="GO" id="GO:0005737">
    <property type="term" value="C:cytoplasm"/>
    <property type="evidence" value="ECO:0007669"/>
    <property type="project" value="UniProtKB-SubCell"/>
</dbReference>
<evidence type="ECO:0000256" key="5">
    <source>
        <dbReference type="ARBA" id="ARBA00015938"/>
    </source>
</evidence>
<gene>
    <name evidence="18" type="ordered locus">Trad_2078</name>
</gene>
<dbReference type="InterPro" id="IPR006047">
    <property type="entry name" value="GH13_cat_dom"/>
</dbReference>
<reference evidence="18 19" key="2">
    <citation type="journal article" date="2011" name="Stand. Genomic Sci.">
        <title>Complete genome sequence of Truepera radiovictrix type strain (RQ-24).</title>
        <authorList>
            <person name="Ivanova N."/>
            <person name="Rohde C."/>
            <person name="Munk C."/>
            <person name="Nolan M."/>
            <person name="Lucas S."/>
            <person name="Del Rio T.G."/>
            <person name="Tice H."/>
            <person name="Deshpande S."/>
            <person name="Cheng J.F."/>
            <person name="Tapia R."/>
            <person name="Han C."/>
            <person name="Goodwin L."/>
            <person name="Pitluck S."/>
            <person name="Liolios K."/>
            <person name="Mavromatis K."/>
            <person name="Mikhailova N."/>
            <person name="Pati A."/>
            <person name="Chen A."/>
            <person name="Palaniappan K."/>
            <person name="Land M."/>
            <person name="Hauser L."/>
            <person name="Chang Y.J."/>
            <person name="Jeffries C.D."/>
            <person name="Brambilla E."/>
            <person name="Rohde M."/>
            <person name="Goker M."/>
            <person name="Tindall B.J."/>
            <person name="Woyke T."/>
            <person name="Bristow J."/>
            <person name="Eisen J.A."/>
            <person name="Markowitz V."/>
            <person name="Hugenholtz P."/>
            <person name="Kyrpides N.C."/>
            <person name="Klenk H.P."/>
            <person name="Lapidus A."/>
        </authorList>
    </citation>
    <scope>NUCLEOTIDE SEQUENCE [LARGE SCALE GENOMIC DNA]</scope>
    <source>
        <strain evidence="19">DSM 17093 / CIP 108686 / LMG 22925 / RQ-24</strain>
    </source>
</reference>
<feature type="active site" description="Proton donor" evidence="15">
    <location>
        <position position="299"/>
    </location>
</feature>
<dbReference type="STRING" id="649638.Trad_2078"/>
<dbReference type="Gene3D" id="2.60.40.10">
    <property type="entry name" value="Immunoglobulins"/>
    <property type="match status" value="1"/>
</dbReference>
<evidence type="ECO:0000256" key="14">
    <source>
        <dbReference type="PIRNR" id="PIRNR006337"/>
    </source>
</evidence>
<dbReference type="NCBIfam" id="TIGR02402">
    <property type="entry name" value="trehalose_TreZ"/>
    <property type="match status" value="1"/>
</dbReference>